<feature type="binding site" evidence="15">
    <location>
        <position position="935"/>
    </location>
    <ligand>
        <name>ATP</name>
        <dbReference type="ChEBI" id="CHEBI:30616"/>
    </ligand>
</feature>
<dbReference type="Pfam" id="PF16209">
    <property type="entry name" value="PhoLip_ATPase_N"/>
    <property type="match status" value="1"/>
</dbReference>
<feature type="binding site" evidence="15">
    <location>
        <position position="555"/>
    </location>
    <ligand>
        <name>ATP</name>
        <dbReference type="ChEBI" id="CHEBI:30616"/>
    </ligand>
</feature>
<dbReference type="PANTHER" id="PTHR24092">
    <property type="entry name" value="PROBABLE PHOSPHOLIPID-TRANSPORTING ATPASE"/>
    <property type="match status" value="1"/>
</dbReference>
<protein>
    <recommendedName>
        <fullName evidence="17">Phospholipid-transporting ATPase</fullName>
        <ecNumber evidence="17">7.6.2.1</ecNumber>
    </recommendedName>
</protein>
<dbReference type="GO" id="GO:0000287">
    <property type="term" value="F:magnesium ion binding"/>
    <property type="evidence" value="ECO:0007669"/>
    <property type="project" value="UniProtKB-UniRule"/>
</dbReference>
<dbReference type="SUPFAM" id="SSF81665">
    <property type="entry name" value="Calcium ATPase, transmembrane domain M"/>
    <property type="match status" value="1"/>
</dbReference>
<dbReference type="SUPFAM" id="SSF81653">
    <property type="entry name" value="Calcium ATPase, transduction domain A"/>
    <property type="match status" value="1"/>
</dbReference>
<feature type="transmembrane region" description="Helical" evidence="17">
    <location>
        <begin position="1101"/>
        <end position="1123"/>
    </location>
</feature>
<feature type="binding site" evidence="15">
    <location>
        <position position="556"/>
    </location>
    <ligand>
        <name>ATP</name>
        <dbReference type="ChEBI" id="CHEBI:30616"/>
    </ligand>
</feature>
<comment type="cofactor">
    <cofactor evidence="16">
        <name>Mg(2+)</name>
        <dbReference type="ChEBI" id="CHEBI:18420"/>
    </cofactor>
</comment>
<dbReference type="PRINTS" id="PR00119">
    <property type="entry name" value="CATATPASE"/>
</dbReference>
<dbReference type="Gene3D" id="2.70.150.10">
    <property type="entry name" value="Calcium-transporting ATPase, cytoplasmic transduction domain A"/>
    <property type="match status" value="1"/>
</dbReference>
<evidence type="ECO:0000256" key="9">
    <source>
        <dbReference type="ARBA" id="ARBA00022842"/>
    </source>
</evidence>
<feature type="domain" description="P-type ATPase C-terminal" evidence="21">
    <location>
        <begin position="987"/>
        <end position="1240"/>
    </location>
</feature>
<accession>A0A8J4UXJ2</accession>
<keyword evidence="9 16" id="KW-0460">Magnesium</keyword>
<feature type="compositionally biased region" description="Low complexity" evidence="18">
    <location>
        <begin position="111"/>
        <end position="138"/>
    </location>
</feature>
<evidence type="ECO:0000256" key="1">
    <source>
        <dbReference type="ARBA" id="ARBA00004141"/>
    </source>
</evidence>
<dbReference type="NCBIfam" id="TIGR01494">
    <property type="entry name" value="ATPase_P-type"/>
    <property type="match status" value="2"/>
</dbReference>
<dbReference type="NCBIfam" id="TIGR01652">
    <property type="entry name" value="ATPase-Plipid"/>
    <property type="match status" value="1"/>
</dbReference>
<feature type="binding site" evidence="15">
    <location>
        <position position="941"/>
    </location>
    <ligand>
        <name>ATP</name>
        <dbReference type="ChEBI" id="CHEBI:30616"/>
    </ligand>
</feature>
<name>A0A8J4UXJ2_9MYCE</name>
<feature type="binding site" evidence="15">
    <location>
        <position position="844"/>
    </location>
    <ligand>
        <name>ATP</name>
        <dbReference type="ChEBI" id="CHEBI:30616"/>
    </ligand>
</feature>
<dbReference type="GO" id="GO:0005524">
    <property type="term" value="F:ATP binding"/>
    <property type="evidence" value="ECO:0007669"/>
    <property type="project" value="UniProtKB-UniRule"/>
</dbReference>
<evidence type="ECO:0000256" key="5">
    <source>
        <dbReference type="ARBA" id="ARBA00022692"/>
    </source>
</evidence>
<feature type="transmembrane region" description="Helical" evidence="17">
    <location>
        <begin position="1170"/>
        <end position="1192"/>
    </location>
</feature>
<dbReference type="FunFam" id="2.70.150.10:FF:000021">
    <property type="entry name" value="Phospholipid-transporting ATPase"/>
    <property type="match status" value="1"/>
</dbReference>
<feature type="transmembrane region" description="Helical" evidence="17">
    <location>
        <begin position="1051"/>
        <end position="1071"/>
    </location>
</feature>
<feature type="binding site" evidence="15">
    <location>
        <position position="842"/>
    </location>
    <ligand>
        <name>ATP</name>
        <dbReference type="ChEBI" id="CHEBI:30616"/>
    </ligand>
</feature>
<feature type="binding site" evidence="15">
    <location>
        <position position="964"/>
    </location>
    <ligand>
        <name>ATP</name>
        <dbReference type="ChEBI" id="CHEBI:30616"/>
    </ligand>
</feature>
<feature type="transmembrane region" description="Helical" evidence="17">
    <location>
        <begin position="1212"/>
        <end position="1231"/>
    </location>
</feature>
<evidence type="ECO:0000256" key="13">
    <source>
        <dbReference type="ARBA" id="ARBA00034036"/>
    </source>
</evidence>
<dbReference type="Pfam" id="PF00122">
    <property type="entry name" value="E1-E2_ATPase"/>
    <property type="match status" value="1"/>
</dbReference>
<dbReference type="Pfam" id="PF16212">
    <property type="entry name" value="PhoLip_ATPase_C"/>
    <property type="match status" value="1"/>
</dbReference>
<comment type="similarity">
    <text evidence="3 17">Belongs to the cation transport ATPase (P-type) (TC 3.A.3) family. Type IV subfamily.</text>
</comment>
<feature type="transmembrane region" description="Helical" evidence="17">
    <location>
        <begin position="220"/>
        <end position="237"/>
    </location>
</feature>
<organism evidence="22 23">
    <name type="scientific">Polysphondylium violaceum</name>
    <dbReference type="NCBI Taxonomy" id="133409"/>
    <lineage>
        <taxon>Eukaryota</taxon>
        <taxon>Amoebozoa</taxon>
        <taxon>Evosea</taxon>
        <taxon>Eumycetozoa</taxon>
        <taxon>Dictyostelia</taxon>
        <taxon>Dictyosteliales</taxon>
        <taxon>Dictyosteliaceae</taxon>
        <taxon>Polysphondylium</taxon>
    </lineage>
</organism>
<feature type="region of interest" description="Disordered" evidence="18">
    <location>
        <begin position="1320"/>
        <end position="1342"/>
    </location>
</feature>
<dbReference type="FunFam" id="3.40.1110.10:FF:000126">
    <property type="entry name" value="Phospholipid-transporting ATPase"/>
    <property type="match status" value="1"/>
</dbReference>
<dbReference type="InterPro" id="IPR044492">
    <property type="entry name" value="P_typ_ATPase_HD_dom"/>
</dbReference>
<comment type="caution">
    <text evidence="22">The sequence shown here is derived from an EMBL/GenBank/DDBJ whole genome shotgun (WGS) entry which is preliminary data.</text>
</comment>
<dbReference type="InterPro" id="IPR059000">
    <property type="entry name" value="ATPase_P-type_domA"/>
</dbReference>
<feature type="binding site" evidence="16">
    <location>
        <position position="555"/>
    </location>
    <ligand>
        <name>Mg(2+)</name>
        <dbReference type="ChEBI" id="CHEBI:18420"/>
    </ligand>
</feature>
<dbReference type="GO" id="GO:0005886">
    <property type="term" value="C:plasma membrane"/>
    <property type="evidence" value="ECO:0007669"/>
    <property type="project" value="UniProtKB-SubCell"/>
</dbReference>
<feature type="binding site" evidence="16">
    <location>
        <position position="961"/>
    </location>
    <ligand>
        <name>Mg(2+)</name>
        <dbReference type="ChEBI" id="CHEBI:18420"/>
    </ligand>
</feature>
<feature type="binding site" evidence="15">
    <location>
        <position position="965"/>
    </location>
    <ligand>
        <name>ATP</name>
        <dbReference type="ChEBI" id="CHEBI:30616"/>
    </ligand>
</feature>
<evidence type="ECO:0000259" key="21">
    <source>
        <dbReference type="Pfam" id="PF16212"/>
    </source>
</evidence>
<feature type="binding site" evidence="15">
    <location>
        <position position="557"/>
    </location>
    <ligand>
        <name>ATP</name>
        <dbReference type="ChEBI" id="CHEBI:30616"/>
    </ligand>
</feature>
<dbReference type="InterPro" id="IPR023214">
    <property type="entry name" value="HAD_sf"/>
</dbReference>
<feature type="region of interest" description="Disordered" evidence="18">
    <location>
        <begin position="23"/>
        <end position="52"/>
    </location>
</feature>
<dbReference type="SFLD" id="SFLDG00002">
    <property type="entry name" value="C1.7:_P-type_atpase_like"/>
    <property type="match status" value="1"/>
</dbReference>
<dbReference type="SFLD" id="SFLDS00003">
    <property type="entry name" value="Haloacid_Dehalogenase"/>
    <property type="match status" value="1"/>
</dbReference>
<dbReference type="FunFam" id="3.40.50.1000:FF:000014">
    <property type="entry name" value="Phospholipid-transporting ATPase"/>
    <property type="match status" value="1"/>
</dbReference>
<feature type="binding site" evidence="15">
    <location>
        <position position="728"/>
    </location>
    <ligand>
        <name>ATP</name>
        <dbReference type="ChEBI" id="CHEBI:30616"/>
    </ligand>
</feature>
<dbReference type="SFLD" id="SFLDF00027">
    <property type="entry name" value="p-type_atpase"/>
    <property type="match status" value="1"/>
</dbReference>
<feature type="transmembrane region" description="Helical" evidence="17">
    <location>
        <begin position="443"/>
        <end position="467"/>
    </location>
</feature>
<comment type="catalytic activity">
    <reaction evidence="13 17">
        <text>ATP + H2O + phospholipidSide 1 = ADP + phosphate + phospholipidSide 2.</text>
        <dbReference type="EC" id="7.6.2.1"/>
    </reaction>
</comment>
<gene>
    <name evidence="22" type="ORF">CYY_008121</name>
</gene>
<feature type="binding site" evidence="15">
    <location>
        <position position="762"/>
    </location>
    <ligand>
        <name>ATP</name>
        <dbReference type="ChEBI" id="CHEBI:30616"/>
    </ligand>
</feature>
<evidence type="ECO:0000256" key="4">
    <source>
        <dbReference type="ARBA" id="ARBA00022475"/>
    </source>
</evidence>
<keyword evidence="7 15" id="KW-0547">Nucleotide-binding</keyword>
<feature type="binding site" evidence="15">
    <location>
        <position position="843"/>
    </location>
    <ligand>
        <name>ATP</name>
        <dbReference type="ChEBI" id="CHEBI:30616"/>
    </ligand>
</feature>
<evidence type="ECO:0000256" key="10">
    <source>
        <dbReference type="ARBA" id="ARBA00022967"/>
    </source>
</evidence>
<dbReference type="GO" id="GO:0140326">
    <property type="term" value="F:ATPase-coupled intramembrane lipid transporter activity"/>
    <property type="evidence" value="ECO:0007669"/>
    <property type="project" value="UniProtKB-EC"/>
</dbReference>
<evidence type="ECO:0000259" key="20">
    <source>
        <dbReference type="Pfam" id="PF16209"/>
    </source>
</evidence>
<evidence type="ECO:0000256" key="7">
    <source>
        <dbReference type="ARBA" id="ARBA00022741"/>
    </source>
</evidence>
<evidence type="ECO:0000256" key="14">
    <source>
        <dbReference type="PIRSR" id="PIRSR606539-1"/>
    </source>
</evidence>
<feature type="domain" description="P-type ATPase N-terminal" evidence="20">
    <location>
        <begin position="180"/>
        <end position="246"/>
    </location>
</feature>
<keyword evidence="6 16" id="KW-0479">Metal-binding</keyword>
<dbReference type="InterPro" id="IPR023299">
    <property type="entry name" value="ATPase_P-typ_cyto_dom_N"/>
</dbReference>
<comment type="subcellular location">
    <subcellularLocation>
        <location evidence="2">Cell membrane</location>
    </subcellularLocation>
    <subcellularLocation>
        <location evidence="1 17">Membrane</location>
        <topology evidence="1 17">Multi-pass membrane protein</topology>
    </subcellularLocation>
</comment>
<dbReference type="PROSITE" id="PS00154">
    <property type="entry name" value="ATPASE_E1_E2"/>
    <property type="match status" value="1"/>
</dbReference>
<keyword evidence="10 17" id="KW-1278">Translocase</keyword>
<dbReference type="Gene3D" id="3.40.50.1000">
    <property type="entry name" value="HAD superfamily/HAD-like"/>
    <property type="match status" value="1"/>
</dbReference>
<keyword evidence="12 17" id="KW-0472">Membrane</keyword>
<keyword evidence="4" id="KW-1003">Cell membrane</keyword>
<dbReference type="GO" id="GO:0016887">
    <property type="term" value="F:ATP hydrolysis activity"/>
    <property type="evidence" value="ECO:0007669"/>
    <property type="project" value="InterPro"/>
</dbReference>
<evidence type="ECO:0000256" key="8">
    <source>
        <dbReference type="ARBA" id="ARBA00022840"/>
    </source>
</evidence>
<dbReference type="PANTHER" id="PTHR24092:SF212">
    <property type="entry name" value="PHOSPHOLIPID-TRANSPORTING ATPASE"/>
    <property type="match status" value="1"/>
</dbReference>
<evidence type="ECO:0000256" key="15">
    <source>
        <dbReference type="PIRSR" id="PIRSR606539-2"/>
    </source>
</evidence>
<evidence type="ECO:0000313" key="22">
    <source>
        <dbReference type="EMBL" id="KAF2070558.1"/>
    </source>
</evidence>
<dbReference type="InterPro" id="IPR023298">
    <property type="entry name" value="ATPase_P-typ_TM_dom_sf"/>
</dbReference>
<dbReference type="SUPFAM" id="SSF56784">
    <property type="entry name" value="HAD-like"/>
    <property type="match status" value="1"/>
</dbReference>
<dbReference type="InterPro" id="IPR032630">
    <property type="entry name" value="P_typ_ATPase_c"/>
</dbReference>
<dbReference type="InterPro" id="IPR036412">
    <property type="entry name" value="HAD-like_sf"/>
</dbReference>
<feature type="binding site" evidence="15">
    <location>
        <position position="705"/>
    </location>
    <ligand>
        <name>ATP</name>
        <dbReference type="ChEBI" id="CHEBI:30616"/>
    </ligand>
</feature>
<keyword evidence="8 15" id="KW-0067">ATP-binding</keyword>
<feature type="binding site" evidence="16">
    <location>
        <position position="965"/>
    </location>
    <ligand>
        <name>Mg(2+)</name>
        <dbReference type="ChEBI" id="CHEBI:18420"/>
    </ligand>
</feature>
<feature type="active site" description="4-aspartylphosphate intermediate" evidence="14">
    <location>
        <position position="555"/>
    </location>
</feature>
<evidence type="ECO:0000259" key="19">
    <source>
        <dbReference type="Pfam" id="PF00122"/>
    </source>
</evidence>
<dbReference type="OrthoDB" id="377733at2759"/>
<evidence type="ECO:0000256" key="3">
    <source>
        <dbReference type="ARBA" id="ARBA00008109"/>
    </source>
</evidence>
<sequence length="1342" mass="151614">MNNNNNVRRSGQDIDIDIESEALTNNNNNNNNLDNSNNLSTSTNTDASSSLNTGWILDSISGRKSPASMDEKASLANQDVNQYMMEQQQQQQQSNISGIVVPNIDSDYNGSTPSTNSSPPKSPTLSRASSSHMNGSSSQQPGQRKGTVKSSSLRSNKPKKKAKPLKKLKKKKYIGTQRDIYINQRERNALYKFCNNKISTTKYTPFTFIPKNLYEQFRRAANFYFLVIAVIQLIPGISPVNAYTTWIPLIFVLLVTAVKEGIEDFKRNQSDNTVNNLNAKVLSNNQFSDLPWKQLQVGDIVKVVKGERFPADLIILNSSEQHGVCYIETSNLDGETNLKQRQAIPQTFEILRDEQDLSRFNGTIECEHPNNVIYVFNGTVRMTEEGTRYPLNNNQTLLRGCVLRNTEWIYGVVVYTGEDTKLMQNSTDAPSKRSTLEKLVNRALINLFAIMFAVCLIGTVVSVVYTAKYKTDAWYLGFKDNAVRKAVLNFFSFMIAFAVMIPISLYVSLELVKVAQAIFIYWDINMYHEESDTPAKTRTSNLSEELGQIEYVFSDKTGTLTRNQMDFLKCSVGKMVYGNLEKEDQPSTSSKYGVQMDGIPGADPKFGFKDRRILDHLDEDPNSEQAFLINEFLTLLAVCHSVVPDRPNKDDSEIIYEASSPDEAALVYAAKNLGYAFYNRDPTGVFVNVRGKGIERFELLNVLEFNSDRKRMSVIVRSPQGRIILYCKGADTTVLPLLRKDQEDIYSVTLEFLQDFAADGLRTLCLAYTFLEEEEYAKWNEIYKEAAIAIQDRDAKVDKAAELIEKNLTLLGSTAIEDKLQVGVPQAIANIIKANIKIWVLTGDKQETAINIGFSCHLLNSDMRIIILNGKTEEEVQNQIQGAIDAYFSDDIEDHPSSGFALVVEGVCLNFALEGPLKTVFLQLASNCKSVICCRTTPLQKAQVVKMVRDTLRAVTLAIGDGANDVSMIQAAHIGVGISGNEGMQAVMASDYAIAQFRFLYRLLVVHGRWDYKRNSRLMLYCFYKNMVFAMTQFWFGIFNMYSAQTIFDSWSISIFNVVFTGLPIIVYAILDQDVSAESSMKYPQLYASGQKDSEFNLRILWIWILEAWVHSVVVFFGVYGIYQYGGNLLESGLTLDLWSMGQNIFIVVVLTVNLKLALETRYWTWLTHFSIWGSILIWFIWVSVLAVIPGIGSSSSGEVYQVAFKVFSSAYFWFSLAVLPVICLVPDTLYKYIQRDIKPYSFQIVQELERIYGKPSDIMDKDLLQQQDDGRKYKSSSNVADIEELNVESSSNSLQNEKRKKKRIQFLSWMKSSKVHKKNTGFAFSHPNQNKTMKDPSFASD</sequence>
<dbReference type="EC" id="7.6.2.1" evidence="17"/>
<dbReference type="Pfam" id="PF13246">
    <property type="entry name" value="Cation_ATPase"/>
    <property type="match status" value="1"/>
</dbReference>
<dbReference type="GO" id="GO:0045332">
    <property type="term" value="P:phospholipid translocation"/>
    <property type="evidence" value="ECO:0007669"/>
    <property type="project" value="TreeGrafter"/>
</dbReference>
<evidence type="ECO:0000256" key="2">
    <source>
        <dbReference type="ARBA" id="ARBA00004236"/>
    </source>
</evidence>
<evidence type="ECO:0000256" key="18">
    <source>
        <dbReference type="SAM" id="MobiDB-lite"/>
    </source>
</evidence>
<evidence type="ECO:0000256" key="12">
    <source>
        <dbReference type="ARBA" id="ARBA00023136"/>
    </source>
</evidence>
<keyword evidence="23" id="KW-1185">Reference proteome</keyword>
<evidence type="ECO:0000313" key="23">
    <source>
        <dbReference type="Proteomes" id="UP000695562"/>
    </source>
</evidence>
<keyword evidence="5 17" id="KW-0812">Transmembrane</keyword>
<reference evidence="22" key="1">
    <citation type="submission" date="2020-01" db="EMBL/GenBank/DDBJ databases">
        <title>Development of genomics and gene disruption for Polysphondylium violaceum indicates a role for the polyketide synthase stlB in stalk morphogenesis.</title>
        <authorList>
            <person name="Narita B."/>
            <person name="Kawabe Y."/>
            <person name="Kin K."/>
            <person name="Saito T."/>
            <person name="Gibbs R."/>
            <person name="Kuspa A."/>
            <person name="Muzny D."/>
            <person name="Queller D."/>
            <person name="Richards S."/>
            <person name="Strassman J."/>
            <person name="Sucgang R."/>
            <person name="Worley K."/>
            <person name="Schaap P."/>
        </authorList>
    </citation>
    <scope>NUCLEOTIDE SEQUENCE</scope>
    <source>
        <strain evidence="22">QSvi11</strain>
    </source>
</reference>
<evidence type="ECO:0000256" key="16">
    <source>
        <dbReference type="PIRSR" id="PIRSR606539-3"/>
    </source>
</evidence>
<feature type="binding site" evidence="15">
    <location>
        <position position="663"/>
    </location>
    <ligand>
        <name>ATP</name>
        <dbReference type="ChEBI" id="CHEBI:30616"/>
    </ligand>
</feature>
<evidence type="ECO:0000256" key="6">
    <source>
        <dbReference type="ARBA" id="ARBA00022723"/>
    </source>
</evidence>
<dbReference type="InterPro" id="IPR001757">
    <property type="entry name" value="P_typ_ATPase"/>
</dbReference>
<dbReference type="Gene3D" id="3.40.1110.10">
    <property type="entry name" value="Calcium-transporting ATPase, cytoplasmic domain N"/>
    <property type="match status" value="1"/>
</dbReference>
<dbReference type="InterPro" id="IPR032631">
    <property type="entry name" value="P-type_ATPase_N"/>
</dbReference>
<feature type="transmembrane region" description="Helical" evidence="17">
    <location>
        <begin position="487"/>
        <end position="509"/>
    </location>
</feature>
<dbReference type="InterPro" id="IPR008250">
    <property type="entry name" value="ATPase_P-typ_transduc_dom_A_sf"/>
</dbReference>
<feature type="transmembrane region" description="Helical" evidence="17">
    <location>
        <begin position="1138"/>
        <end position="1158"/>
    </location>
</feature>
<feature type="compositionally biased region" description="Basic residues" evidence="18">
    <location>
        <begin position="156"/>
        <end position="170"/>
    </location>
</feature>
<dbReference type="CDD" id="cd02073">
    <property type="entry name" value="P-type_ATPase_APLT_Dnf-like"/>
    <property type="match status" value="1"/>
</dbReference>
<feature type="region of interest" description="Disordered" evidence="18">
    <location>
        <begin position="101"/>
        <end position="170"/>
    </location>
</feature>
<feature type="binding site" evidence="16">
    <location>
        <position position="557"/>
    </location>
    <ligand>
        <name>Mg(2+)</name>
        <dbReference type="ChEBI" id="CHEBI:18420"/>
    </ligand>
</feature>
<dbReference type="InterPro" id="IPR018303">
    <property type="entry name" value="ATPase_P-typ_P_site"/>
</dbReference>
<evidence type="ECO:0000256" key="17">
    <source>
        <dbReference type="RuleBase" id="RU362033"/>
    </source>
</evidence>
<dbReference type="SUPFAM" id="SSF81660">
    <property type="entry name" value="Metal cation-transporting ATPase, ATP-binding domain N"/>
    <property type="match status" value="1"/>
</dbReference>
<dbReference type="EMBL" id="AJWJ01000475">
    <property type="protein sequence ID" value="KAF2070558.1"/>
    <property type="molecule type" value="Genomic_DNA"/>
</dbReference>
<dbReference type="Proteomes" id="UP000695562">
    <property type="component" value="Unassembled WGS sequence"/>
</dbReference>
<evidence type="ECO:0000256" key="11">
    <source>
        <dbReference type="ARBA" id="ARBA00022989"/>
    </source>
</evidence>
<keyword evidence="11 17" id="KW-1133">Transmembrane helix</keyword>
<dbReference type="InterPro" id="IPR006539">
    <property type="entry name" value="P-type_ATPase_IV"/>
</dbReference>
<feature type="transmembrane region" description="Helical" evidence="17">
    <location>
        <begin position="1018"/>
        <end position="1039"/>
    </location>
</feature>
<proteinExistence type="inferred from homology"/>
<feature type="domain" description="P-type ATPase A" evidence="19">
    <location>
        <begin position="278"/>
        <end position="422"/>
    </location>
</feature>